<proteinExistence type="inferred from homology"/>
<reference evidence="3 4" key="1">
    <citation type="journal article" date="2012" name="PLoS Pathog.">
        <title>Diverse lifestyles and strategies of plant pathogenesis encoded in the genomes of eighteen Dothideomycetes fungi.</title>
        <authorList>
            <person name="Ohm R.A."/>
            <person name="Feau N."/>
            <person name="Henrissat B."/>
            <person name="Schoch C.L."/>
            <person name="Horwitz B.A."/>
            <person name="Barry K.W."/>
            <person name="Condon B.J."/>
            <person name="Copeland A.C."/>
            <person name="Dhillon B."/>
            <person name="Glaser F."/>
            <person name="Hesse C.N."/>
            <person name="Kosti I."/>
            <person name="LaButti K."/>
            <person name="Lindquist E.A."/>
            <person name="Lucas S."/>
            <person name="Salamov A.A."/>
            <person name="Bradshaw R.E."/>
            <person name="Ciuffetti L."/>
            <person name="Hamelin R.C."/>
            <person name="Kema G.H.J."/>
            <person name="Lawrence C."/>
            <person name="Scott J.A."/>
            <person name="Spatafora J.W."/>
            <person name="Turgeon B.G."/>
            <person name="de Wit P.J.G.M."/>
            <person name="Zhong S."/>
            <person name="Goodwin S.B."/>
            <person name="Grigoriev I.V."/>
        </authorList>
    </citation>
    <scope>NUCLEOTIDE SEQUENCE [LARGE SCALE GENOMIC DNA]</scope>
    <source>
        <strain evidence="3 4">CIRAD86</strain>
    </source>
</reference>
<sequence>MRDGTSSQVSTPNPYQTPRDLHLALTPNSHWLESEFPVAVYAKGGPQMPTSVQAMYMEKSQRILKHPCIDDMRVPFQELDQINAGRVKLAAKWKMTEDRICYMEDTLNMNTHHESPSQSSLSPSRNMTRLPDTSPYNSPQISMASPSPRIRDLGYSPGIHTPGPTNTILDVPGVHISQLTTPTTTTKASSTASKGLTIITPRTPSDYHKPRAASTFTFNGNGELTGTTGPSSTRPSLSQILFL</sequence>
<evidence type="ECO:0000256" key="1">
    <source>
        <dbReference type="ARBA" id="ARBA00007068"/>
    </source>
</evidence>
<evidence type="ECO:0000313" key="3">
    <source>
        <dbReference type="EMBL" id="EME89712.1"/>
    </source>
</evidence>
<dbReference type="InterPro" id="IPR005321">
    <property type="entry name" value="Peptidase_S58_DmpA"/>
</dbReference>
<name>N1QCV3_PSEFD</name>
<dbReference type="RefSeq" id="XP_007922232.1">
    <property type="nucleotide sequence ID" value="XM_007924041.1"/>
</dbReference>
<dbReference type="Pfam" id="PF03576">
    <property type="entry name" value="Peptidase_S58"/>
    <property type="match status" value="1"/>
</dbReference>
<feature type="region of interest" description="Disordered" evidence="2">
    <location>
        <begin position="200"/>
        <end position="238"/>
    </location>
</feature>
<feature type="region of interest" description="Disordered" evidence="2">
    <location>
        <begin position="111"/>
        <end position="153"/>
    </location>
</feature>
<organism evidence="3 4">
    <name type="scientific">Pseudocercospora fijiensis (strain CIRAD86)</name>
    <name type="common">Black leaf streak disease fungus</name>
    <name type="synonym">Mycosphaerella fijiensis</name>
    <dbReference type="NCBI Taxonomy" id="383855"/>
    <lineage>
        <taxon>Eukaryota</taxon>
        <taxon>Fungi</taxon>
        <taxon>Dikarya</taxon>
        <taxon>Ascomycota</taxon>
        <taxon>Pezizomycotina</taxon>
        <taxon>Dothideomycetes</taxon>
        <taxon>Dothideomycetidae</taxon>
        <taxon>Mycosphaerellales</taxon>
        <taxon>Mycosphaerellaceae</taxon>
        <taxon>Pseudocercospora</taxon>
    </lineage>
</organism>
<accession>N1QCV3</accession>
<dbReference type="GO" id="GO:0004177">
    <property type="term" value="F:aminopeptidase activity"/>
    <property type="evidence" value="ECO:0007669"/>
    <property type="project" value="TreeGrafter"/>
</dbReference>
<keyword evidence="4" id="KW-1185">Reference proteome</keyword>
<dbReference type="PANTHER" id="PTHR36512:SF3">
    <property type="entry name" value="BLR5678 PROTEIN"/>
    <property type="match status" value="1"/>
</dbReference>
<dbReference type="OrthoDB" id="2107894at2759"/>
<feature type="compositionally biased region" description="Low complexity" evidence="2">
    <location>
        <begin position="224"/>
        <end position="238"/>
    </location>
</feature>
<dbReference type="PANTHER" id="PTHR36512">
    <property type="entry name" value="D-AMINOPEPTIDASE"/>
    <property type="match status" value="1"/>
</dbReference>
<dbReference type="HOGENOM" id="CLU_1142986_0_0_1"/>
<dbReference type="SUPFAM" id="SSF56266">
    <property type="entry name" value="DmpA/ArgJ-like"/>
    <property type="match status" value="1"/>
</dbReference>
<dbReference type="Gene3D" id="3.60.70.12">
    <property type="entry name" value="L-amino peptidase D-ALA esterase/amidase"/>
    <property type="match status" value="1"/>
</dbReference>
<evidence type="ECO:0000256" key="2">
    <source>
        <dbReference type="SAM" id="MobiDB-lite"/>
    </source>
</evidence>
<dbReference type="Proteomes" id="UP000016932">
    <property type="component" value="Unassembled WGS sequence"/>
</dbReference>
<dbReference type="AlphaFoldDB" id="N1QCV3"/>
<gene>
    <name evidence="3" type="ORF">MYCFIDRAFT_171123</name>
</gene>
<dbReference type="GeneID" id="19332588"/>
<comment type="similarity">
    <text evidence="1">Belongs to the peptidase S58 family.</text>
</comment>
<evidence type="ECO:0000313" key="4">
    <source>
        <dbReference type="Proteomes" id="UP000016932"/>
    </source>
</evidence>
<dbReference type="VEuPathDB" id="FungiDB:MYCFIDRAFT_171123"/>
<dbReference type="EMBL" id="KB446555">
    <property type="protein sequence ID" value="EME89712.1"/>
    <property type="molecule type" value="Genomic_DNA"/>
</dbReference>
<dbReference type="KEGG" id="pfj:MYCFIDRAFT_171123"/>
<protein>
    <submittedName>
        <fullName evidence="3">Uncharacterized protein</fullName>
    </submittedName>
</protein>
<feature type="compositionally biased region" description="Polar residues" evidence="2">
    <location>
        <begin position="134"/>
        <end position="145"/>
    </location>
</feature>
<dbReference type="InterPro" id="IPR016117">
    <property type="entry name" value="ArgJ-like_dom_sf"/>
</dbReference>